<sequence>MFQLYLLLRLKNFGSQAICKQWTTDIFFISKISRLYAFSN</sequence>
<organism evidence="1">
    <name type="scientific">uncultured organism</name>
    <dbReference type="NCBI Taxonomy" id="155900"/>
    <lineage>
        <taxon>unclassified sequences</taxon>
        <taxon>environmental samples</taxon>
    </lineage>
</organism>
<proteinExistence type="predicted"/>
<accession>A0A447I5U8</accession>
<name>A0A447I5U8_9ZZZZ</name>
<evidence type="ECO:0000313" key="1">
    <source>
        <dbReference type="EMBL" id="VDS02720.1"/>
    </source>
</evidence>
<reference evidence="1" key="1">
    <citation type="submission" date="2018-12" db="EMBL/GenBank/DDBJ databases">
        <authorList>
            <person name="Laville E."/>
        </authorList>
    </citation>
    <scope>NUCLEOTIDE SEQUENCE</scope>
</reference>
<protein>
    <submittedName>
        <fullName evidence="1">Uncharacterized protein</fullName>
    </submittedName>
</protein>
<dbReference type="AlphaFoldDB" id="A0A447I5U8"/>
<dbReference type="EMBL" id="LR131286">
    <property type="protein sequence ID" value="VDS02720.1"/>
    <property type="molecule type" value="Genomic_DNA"/>
</dbReference>